<dbReference type="AlphaFoldDB" id="A0A9D1TGY7"/>
<protein>
    <submittedName>
        <fullName evidence="2">Uncharacterized protein</fullName>
    </submittedName>
</protein>
<feature type="transmembrane region" description="Helical" evidence="1">
    <location>
        <begin position="29"/>
        <end position="46"/>
    </location>
</feature>
<evidence type="ECO:0000313" key="2">
    <source>
        <dbReference type="EMBL" id="HIV61288.1"/>
    </source>
</evidence>
<gene>
    <name evidence="2" type="ORF">H9746_00310</name>
</gene>
<proteinExistence type="predicted"/>
<reference evidence="2" key="2">
    <citation type="submission" date="2021-04" db="EMBL/GenBank/DDBJ databases">
        <authorList>
            <person name="Gilroy R."/>
        </authorList>
    </citation>
    <scope>NUCLEOTIDE SEQUENCE</scope>
    <source>
        <strain evidence="2">CHK193-4272</strain>
    </source>
</reference>
<keyword evidence="1" id="KW-1133">Transmembrane helix</keyword>
<accession>A0A9D1TGY7</accession>
<reference evidence="2" key="1">
    <citation type="journal article" date="2021" name="PeerJ">
        <title>Extensive microbial diversity within the chicken gut microbiome revealed by metagenomics and culture.</title>
        <authorList>
            <person name="Gilroy R."/>
            <person name="Ravi A."/>
            <person name="Getino M."/>
            <person name="Pursley I."/>
            <person name="Horton D.L."/>
            <person name="Alikhan N.F."/>
            <person name="Baker D."/>
            <person name="Gharbi K."/>
            <person name="Hall N."/>
            <person name="Watson M."/>
            <person name="Adriaenssens E.M."/>
            <person name="Foster-Nyarko E."/>
            <person name="Jarju S."/>
            <person name="Secka A."/>
            <person name="Antonio M."/>
            <person name="Oren A."/>
            <person name="Chaudhuri R.R."/>
            <person name="La Ragione R."/>
            <person name="Hildebrand F."/>
            <person name="Pallen M.J."/>
        </authorList>
    </citation>
    <scope>NUCLEOTIDE SEQUENCE</scope>
    <source>
        <strain evidence="2">CHK193-4272</strain>
    </source>
</reference>
<sequence>MAILATILVYHMMIAALAAAILAANKQNFNSFKPAILGGFIFTYIIENQKRLAKISKIM</sequence>
<keyword evidence="1" id="KW-0812">Transmembrane</keyword>
<name>A0A9D1TGY7_9FIRM</name>
<keyword evidence="1" id="KW-0472">Membrane</keyword>
<organism evidence="2 3">
    <name type="scientific">Candidatus Butyricicoccus avistercoris</name>
    <dbReference type="NCBI Taxonomy" id="2838518"/>
    <lineage>
        <taxon>Bacteria</taxon>
        <taxon>Bacillati</taxon>
        <taxon>Bacillota</taxon>
        <taxon>Clostridia</taxon>
        <taxon>Eubacteriales</taxon>
        <taxon>Butyricicoccaceae</taxon>
        <taxon>Butyricicoccus</taxon>
    </lineage>
</organism>
<evidence type="ECO:0000313" key="3">
    <source>
        <dbReference type="Proteomes" id="UP000886808"/>
    </source>
</evidence>
<dbReference type="Proteomes" id="UP000886808">
    <property type="component" value="Unassembled WGS sequence"/>
</dbReference>
<dbReference type="EMBL" id="DXIE01000003">
    <property type="protein sequence ID" value="HIV61288.1"/>
    <property type="molecule type" value="Genomic_DNA"/>
</dbReference>
<evidence type="ECO:0000256" key="1">
    <source>
        <dbReference type="SAM" id="Phobius"/>
    </source>
</evidence>
<comment type="caution">
    <text evidence="2">The sequence shown here is derived from an EMBL/GenBank/DDBJ whole genome shotgun (WGS) entry which is preliminary data.</text>
</comment>